<keyword evidence="8 24" id="KW-0732">Signal</keyword>
<keyword evidence="7" id="KW-0479">Metal-binding</keyword>
<comment type="similarity">
    <text evidence="3 22">Belongs to the integrin beta chain family.</text>
</comment>
<dbReference type="Gene3D" id="3.30.1680.10">
    <property type="entry name" value="ligand-binding face of the semaphorins, domain 2"/>
    <property type="match status" value="1"/>
</dbReference>
<feature type="disulfide bond" evidence="21">
    <location>
        <begin position="602"/>
        <end position="605"/>
    </location>
</feature>
<dbReference type="SMART" id="SM00423">
    <property type="entry name" value="PSI"/>
    <property type="match status" value="1"/>
</dbReference>
<feature type="disulfide bond" evidence="21">
    <location>
        <begin position="524"/>
        <end position="529"/>
    </location>
</feature>
<dbReference type="Pfam" id="PF23105">
    <property type="entry name" value="EGF_integrin"/>
    <property type="match status" value="1"/>
</dbReference>
<dbReference type="SUPFAM" id="SSF69179">
    <property type="entry name" value="Integrin domains"/>
    <property type="match status" value="1"/>
</dbReference>
<feature type="disulfide bond" evidence="21">
    <location>
        <begin position="584"/>
        <end position="629"/>
    </location>
</feature>
<comment type="subunit">
    <text evidence="20">Heterodimer of an alpha and a beta subunit. Interacts with FLNB. Interacts with HAX1. ITGAV:ITGB6 interacts with FBN1. ITGAV:ITGB6 interacts with TGFB1.</text>
</comment>
<dbReference type="InterPro" id="IPR015812">
    <property type="entry name" value="Integrin_bsu"/>
</dbReference>
<evidence type="ECO:0000313" key="29">
    <source>
        <dbReference type="Proteomes" id="UP000472260"/>
    </source>
</evidence>
<reference evidence="28" key="1">
    <citation type="submission" date="2025-08" db="UniProtKB">
        <authorList>
            <consortium name="Ensembl"/>
        </authorList>
    </citation>
    <scope>IDENTIFICATION</scope>
</reference>
<keyword evidence="15 22" id="KW-0401">Integrin</keyword>
<dbReference type="Pfam" id="PF00362">
    <property type="entry name" value="Integrin_beta"/>
    <property type="match status" value="1"/>
</dbReference>
<feature type="disulfide bond" evidence="21">
    <location>
        <begin position="448"/>
        <end position="452"/>
    </location>
</feature>
<feature type="disulfide bond" evidence="21">
    <location>
        <begin position="561"/>
        <end position="568"/>
    </location>
</feature>
<evidence type="ECO:0000256" key="13">
    <source>
        <dbReference type="ARBA" id="ARBA00022949"/>
    </source>
</evidence>
<dbReference type="Proteomes" id="UP000472260">
    <property type="component" value="Unassembled WGS sequence"/>
</dbReference>
<keyword evidence="16 23" id="KW-0472">Membrane</keyword>
<keyword evidence="5" id="KW-0245">EGF-like domain</keyword>
<dbReference type="Ensembl" id="ENSSANT00000064262.1">
    <property type="protein sequence ID" value="ENSSANP00000060427.1"/>
    <property type="gene ID" value="ENSSANG00000029962.1"/>
</dbReference>
<dbReference type="SUPFAM" id="SSF103575">
    <property type="entry name" value="Plexin repeat"/>
    <property type="match status" value="1"/>
</dbReference>
<dbReference type="PIRSF" id="PIRSF002512">
    <property type="entry name" value="Integrin_B"/>
    <property type="match status" value="1"/>
</dbReference>
<feature type="disulfide bond" evidence="21">
    <location>
        <begin position="502"/>
        <end position="507"/>
    </location>
</feature>
<dbReference type="InterPro" id="IPR057073">
    <property type="entry name" value="EGF_integrin_2"/>
</dbReference>
<evidence type="ECO:0000256" key="23">
    <source>
        <dbReference type="SAM" id="Phobius"/>
    </source>
</evidence>
<dbReference type="SMART" id="SM00187">
    <property type="entry name" value="INB"/>
    <property type="match status" value="1"/>
</dbReference>
<dbReference type="PROSITE" id="PS00243">
    <property type="entry name" value="I_EGF_1"/>
    <property type="match status" value="1"/>
</dbReference>
<evidence type="ECO:0000256" key="4">
    <source>
        <dbReference type="ARBA" id="ARBA00022475"/>
    </source>
</evidence>
<keyword evidence="18" id="KW-0675">Receptor</keyword>
<dbReference type="PANTHER" id="PTHR10082">
    <property type="entry name" value="INTEGRIN BETA SUBUNIT"/>
    <property type="match status" value="1"/>
</dbReference>
<dbReference type="InterPro" id="IPR013111">
    <property type="entry name" value="EGF_extracell"/>
</dbReference>
<keyword evidence="10" id="KW-0106">Calcium</keyword>
<dbReference type="GO" id="GO:0005925">
    <property type="term" value="C:focal adhesion"/>
    <property type="evidence" value="ECO:0007669"/>
    <property type="project" value="TreeGrafter"/>
</dbReference>
<dbReference type="Pfam" id="PF07974">
    <property type="entry name" value="EGF_2"/>
    <property type="match status" value="1"/>
</dbReference>
<dbReference type="SUPFAM" id="SSF57196">
    <property type="entry name" value="EGF/Laminin"/>
    <property type="match status" value="2"/>
</dbReference>
<evidence type="ECO:0000256" key="1">
    <source>
        <dbReference type="ARBA" id="ARBA00004251"/>
    </source>
</evidence>
<evidence type="ECO:0000256" key="3">
    <source>
        <dbReference type="ARBA" id="ARBA00007449"/>
    </source>
</evidence>
<dbReference type="FunFam" id="3.40.50.410:FF:000002">
    <property type="entry name" value="Integrin beta"/>
    <property type="match status" value="1"/>
</dbReference>
<dbReference type="GO" id="GO:0033627">
    <property type="term" value="P:cell adhesion mediated by integrin"/>
    <property type="evidence" value="ECO:0007669"/>
    <property type="project" value="TreeGrafter"/>
</dbReference>
<keyword evidence="13" id="KW-0965">Cell junction</keyword>
<dbReference type="InterPro" id="IPR002369">
    <property type="entry name" value="Integrin_bsu_VWA"/>
</dbReference>
<evidence type="ECO:0000256" key="2">
    <source>
        <dbReference type="ARBA" id="ARBA00004282"/>
    </source>
</evidence>
<sequence>MGIVSLYIVLHFWLGTVGGTCSQFNALSCDECLQLGPQCAWCTLQNFTDFFSIDERCDTPEALLQKGCSGEFVEFPVTNVKILKDQGLGKSAGHTNVSYIAPQKMRLQLRPGSQLTFQIQVQQPEDHPVDIYYLMDLSASMYDDLKMIKDLGSTLSKEMAKLTSKFRLGFGSFVEKPVLPFIKITREELANPCRSVDFECLPTFGYRHLLSLTSSTDKFNEIISKQQVSANIDVPECGFDAIMQAAVCGDRIGWRNDSMKLLVFVSDADSHFGMDSKMSGIVVPNDGECHLDDNNEYSMTAHLEYPTLGQLVDKLVENNILLIFAVTDNQRQNYENYASLIPGATVGVLASDSGNILELIMTSYKELRSEIDLEVLGNTEDLQLSFTALCQDGAIITGHKNCSNVKAGDVVSFNVTIELKGCLAGPWRFSLRPVGFQDALEIELESQCVCDCHQIPEANSTFCSRGRGALECGACVCDPGFVGPKCECTEVSCEMCSGLGECFCGQCVCHPSSFGHVYGPYCECDDFSCLRFRGELCGGHGECDCGECVCHSGWMGEFCNCSTSNSSCVSLDGSICSGRGKCVCGKCECTVPGASGEWCQRCPTCGDVCSLPRSCVECHLKAKDPLDECAVKCNYLHATFSNSTGQNPLICSLQYCPEPPNALLIALGVCMSVLIIGITLLVIWKFLVSVHDRKEVAKFEAEKAKAKWQSGTNPLFRSSTSTFKNVTYKSAGQQKSDIS</sequence>
<dbReference type="GO" id="GO:0007160">
    <property type="term" value="P:cell-matrix adhesion"/>
    <property type="evidence" value="ECO:0007669"/>
    <property type="project" value="TreeGrafter"/>
</dbReference>
<dbReference type="SMART" id="SM01241">
    <property type="entry name" value="Integrin_b_cyt"/>
    <property type="match status" value="1"/>
</dbReference>
<evidence type="ECO:0000256" key="8">
    <source>
        <dbReference type="ARBA" id="ARBA00022729"/>
    </source>
</evidence>
<dbReference type="PROSITE" id="PS52047">
    <property type="entry name" value="I_EGF_2"/>
    <property type="match status" value="2"/>
</dbReference>
<keyword evidence="17 21" id="KW-1015">Disulfide bond</keyword>
<dbReference type="Pfam" id="PF08725">
    <property type="entry name" value="Integrin_b_cyt"/>
    <property type="match status" value="1"/>
</dbReference>
<evidence type="ECO:0000256" key="22">
    <source>
        <dbReference type="RuleBase" id="RU000633"/>
    </source>
</evidence>
<dbReference type="InterPro" id="IPR032695">
    <property type="entry name" value="Integrin_dom_sf"/>
</dbReference>
<feature type="disulfide bond" evidence="21">
    <location>
        <begin position="463"/>
        <end position="475"/>
    </location>
</feature>
<organism evidence="28 29">
    <name type="scientific">Sinocyclocheilus anshuiensis</name>
    <dbReference type="NCBI Taxonomy" id="1608454"/>
    <lineage>
        <taxon>Eukaryota</taxon>
        <taxon>Metazoa</taxon>
        <taxon>Chordata</taxon>
        <taxon>Craniata</taxon>
        <taxon>Vertebrata</taxon>
        <taxon>Euteleostomi</taxon>
        <taxon>Actinopterygii</taxon>
        <taxon>Neopterygii</taxon>
        <taxon>Teleostei</taxon>
        <taxon>Ostariophysi</taxon>
        <taxon>Cypriniformes</taxon>
        <taxon>Cyprinidae</taxon>
        <taxon>Cyprininae</taxon>
        <taxon>Sinocyclocheilus</taxon>
    </lineage>
</organism>
<feature type="disulfide bond" evidence="21">
    <location>
        <begin position="29"/>
        <end position="39"/>
    </location>
</feature>
<keyword evidence="14 23" id="KW-1133">Transmembrane helix</keyword>
<dbReference type="InterPro" id="IPR036465">
    <property type="entry name" value="vWFA_dom_sf"/>
</dbReference>
<evidence type="ECO:0000256" key="24">
    <source>
        <dbReference type="SAM" id="SignalP"/>
    </source>
</evidence>
<dbReference type="InterPro" id="IPR014836">
    <property type="entry name" value="Integrin_bsu_cyt_dom"/>
</dbReference>
<comment type="subcellular location">
    <subcellularLocation>
        <location evidence="2">Cell junction</location>
    </subcellularLocation>
    <subcellularLocation>
        <location evidence="1 22">Cell membrane</location>
        <topology evidence="1 22">Single-pass type I membrane protein</topology>
    </subcellularLocation>
</comment>
<evidence type="ECO:0000256" key="5">
    <source>
        <dbReference type="ARBA" id="ARBA00022536"/>
    </source>
</evidence>
<dbReference type="PANTHER" id="PTHR10082:SF11">
    <property type="entry name" value="INTEGRIN BETA-6"/>
    <property type="match status" value="1"/>
</dbReference>
<feature type="disulfide bond" evidence="21">
    <location>
        <begin position="609"/>
        <end position="618"/>
    </location>
</feature>
<feature type="disulfide bond" evidence="21">
    <location>
        <begin position="477"/>
        <end position="486"/>
    </location>
</feature>
<evidence type="ECO:0000256" key="6">
    <source>
        <dbReference type="ARBA" id="ARBA00022692"/>
    </source>
</evidence>
<feature type="disulfide bond" evidence="21">
    <location>
        <begin position="545"/>
        <end position="576"/>
    </location>
</feature>
<evidence type="ECO:0000256" key="17">
    <source>
        <dbReference type="ARBA" id="ARBA00023157"/>
    </source>
</evidence>
<feature type="disulfide bond" evidence="21">
    <location>
        <begin position="582"/>
        <end position="587"/>
    </location>
</feature>
<dbReference type="GO" id="GO:0046872">
    <property type="term" value="F:metal ion binding"/>
    <property type="evidence" value="ECO:0007669"/>
    <property type="project" value="UniProtKB-KW"/>
</dbReference>
<dbReference type="FunFam" id="2.10.25.10:FF:000043">
    <property type="entry name" value="Integrin beta"/>
    <property type="match status" value="1"/>
</dbReference>
<evidence type="ECO:0000256" key="11">
    <source>
        <dbReference type="ARBA" id="ARBA00022842"/>
    </source>
</evidence>
<dbReference type="InterPro" id="IPR057243">
    <property type="entry name" value="Integrin_I-EGF_CS"/>
</dbReference>
<evidence type="ECO:0000256" key="20">
    <source>
        <dbReference type="ARBA" id="ARBA00046864"/>
    </source>
</evidence>
<evidence type="ECO:0000259" key="26">
    <source>
        <dbReference type="SMART" id="SM00423"/>
    </source>
</evidence>
<dbReference type="GO" id="GO:0034685">
    <property type="term" value="C:integrin alphav-beta6 complex"/>
    <property type="evidence" value="ECO:0007669"/>
    <property type="project" value="TreeGrafter"/>
</dbReference>
<dbReference type="FunFam" id="3.30.1680.10:FF:000002">
    <property type="entry name" value="Integrin beta"/>
    <property type="match status" value="1"/>
</dbReference>
<feature type="disulfide bond" evidence="21">
    <location>
        <begin position="390"/>
        <end position="402"/>
    </location>
</feature>
<feature type="disulfide bond" evidence="21">
    <location>
        <begin position="472"/>
        <end position="496"/>
    </location>
</feature>
<dbReference type="Gene3D" id="2.10.25.10">
    <property type="entry name" value="Laminin"/>
    <property type="match status" value="4"/>
</dbReference>
<gene>
    <name evidence="28" type="primary">LOC107680548</name>
</gene>
<keyword evidence="29" id="KW-1185">Reference proteome</keyword>
<dbReference type="SUPFAM" id="SSF53300">
    <property type="entry name" value="vWA-like"/>
    <property type="match status" value="1"/>
</dbReference>
<protein>
    <recommendedName>
        <fullName evidence="22">Integrin beta</fullName>
    </recommendedName>
</protein>
<dbReference type="InterPro" id="IPR040622">
    <property type="entry name" value="EGF_integrin_1"/>
</dbReference>
<accession>A0A671PW17</accession>
<feature type="disulfide bond" evidence="21">
    <location>
        <begin position="504"/>
        <end position="537"/>
    </location>
</feature>
<dbReference type="PRINTS" id="PR01186">
    <property type="entry name" value="INTEGRINB"/>
</dbReference>
<reference evidence="28" key="2">
    <citation type="submission" date="2025-09" db="UniProtKB">
        <authorList>
            <consortium name="Ensembl"/>
        </authorList>
    </citation>
    <scope>IDENTIFICATION</scope>
</reference>
<feature type="disulfide bond" evidence="21">
    <location>
        <begin position="193"/>
        <end position="200"/>
    </location>
</feature>
<keyword evidence="11" id="KW-0460">Magnesium</keyword>
<keyword evidence="6 22" id="KW-0812">Transmembrane</keyword>
<evidence type="ECO:0000313" key="28">
    <source>
        <dbReference type="Ensembl" id="ENSSANP00000060427.1"/>
    </source>
</evidence>
<feature type="disulfide bond" evidence="21">
    <location>
        <begin position="509"/>
        <end position="522"/>
    </location>
</feature>
<dbReference type="FunFam" id="1.20.5.100:FF:000004">
    <property type="entry name" value="Integrin beta"/>
    <property type="match status" value="1"/>
</dbReference>
<dbReference type="Gene3D" id="3.40.50.410">
    <property type="entry name" value="von Willebrand factor, type A domain"/>
    <property type="match status" value="1"/>
</dbReference>
<dbReference type="GO" id="GO:0007229">
    <property type="term" value="P:integrin-mediated signaling pathway"/>
    <property type="evidence" value="ECO:0007669"/>
    <property type="project" value="UniProtKB-KW"/>
</dbReference>
<evidence type="ECO:0000256" key="12">
    <source>
        <dbReference type="ARBA" id="ARBA00022889"/>
    </source>
</evidence>
<feature type="chain" id="PRO_5025624659" description="Integrin beta" evidence="24">
    <location>
        <begin position="20"/>
        <end position="739"/>
    </location>
</feature>
<evidence type="ECO:0000256" key="19">
    <source>
        <dbReference type="ARBA" id="ARBA00023180"/>
    </source>
</evidence>
<evidence type="ECO:0000259" key="27">
    <source>
        <dbReference type="SMART" id="SM01241"/>
    </source>
</evidence>
<dbReference type="FunFam" id="2.10.25.10:FF:000075">
    <property type="entry name" value="Integrin beta"/>
    <property type="match status" value="1"/>
</dbReference>
<feature type="domain" description="PSI" evidence="26">
    <location>
        <begin position="20"/>
        <end position="69"/>
    </location>
</feature>
<dbReference type="FunFam" id="2.60.40.1510:FF:000021">
    <property type="entry name" value="Integrin beta"/>
    <property type="match status" value="1"/>
</dbReference>
<dbReference type="Gene3D" id="2.60.40.1510">
    <property type="entry name" value="ntegrin, alpha v. Chain A, domain 3"/>
    <property type="match status" value="1"/>
</dbReference>
<feature type="disulfide bond" evidence="21">
    <location>
        <begin position="615"/>
        <end position="656"/>
    </location>
</feature>
<dbReference type="Pfam" id="PF18372">
    <property type="entry name" value="I-EGF_1"/>
    <property type="match status" value="1"/>
</dbReference>
<keyword evidence="4" id="KW-1003">Cell membrane</keyword>
<feature type="transmembrane region" description="Helical" evidence="23">
    <location>
        <begin position="662"/>
        <end position="684"/>
    </location>
</feature>
<dbReference type="InterPro" id="IPR016201">
    <property type="entry name" value="PSI"/>
</dbReference>
<dbReference type="FunFam" id="2.10.25.10:FF:000076">
    <property type="entry name" value="Integrin beta"/>
    <property type="match status" value="1"/>
</dbReference>
<proteinExistence type="inferred from homology"/>
<dbReference type="AlphaFoldDB" id="A0A671PW17"/>
<dbReference type="GO" id="GO:0098609">
    <property type="term" value="P:cell-cell adhesion"/>
    <property type="evidence" value="ECO:0007669"/>
    <property type="project" value="TreeGrafter"/>
</dbReference>
<evidence type="ECO:0000256" key="15">
    <source>
        <dbReference type="ARBA" id="ARBA00023037"/>
    </source>
</evidence>
<evidence type="ECO:0000256" key="10">
    <source>
        <dbReference type="ARBA" id="ARBA00022837"/>
    </source>
</evidence>
<feature type="signal peptide" evidence="24">
    <location>
        <begin position="1"/>
        <end position="19"/>
    </location>
</feature>
<feature type="disulfide bond" evidence="21">
    <location>
        <begin position="32"/>
        <end position="68"/>
    </location>
</feature>
<dbReference type="GO" id="GO:0016477">
    <property type="term" value="P:cell migration"/>
    <property type="evidence" value="ECO:0007669"/>
    <property type="project" value="TreeGrafter"/>
</dbReference>
<dbReference type="GO" id="GO:0005178">
    <property type="term" value="F:integrin binding"/>
    <property type="evidence" value="ECO:0007669"/>
    <property type="project" value="TreeGrafter"/>
</dbReference>
<evidence type="ECO:0000256" key="14">
    <source>
        <dbReference type="ARBA" id="ARBA00022989"/>
    </source>
</evidence>
<dbReference type="GO" id="GO:0009986">
    <property type="term" value="C:cell surface"/>
    <property type="evidence" value="ECO:0007669"/>
    <property type="project" value="TreeGrafter"/>
</dbReference>
<feature type="disulfide bond" evidence="21">
    <location>
        <begin position="42"/>
        <end position="57"/>
    </location>
</feature>
<evidence type="ECO:0000256" key="7">
    <source>
        <dbReference type="ARBA" id="ARBA00022723"/>
    </source>
</evidence>
<keyword evidence="19" id="KW-0325">Glycoprotein</keyword>
<dbReference type="InterPro" id="IPR033760">
    <property type="entry name" value="Integrin_beta_N"/>
</dbReference>
<feature type="domain" description="Integrin beta subunit cytoplasmic" evidence="27">
    <location>
        <begin position="685"/>
        <end position="731"/>
    </location>
</feature>
<dbReference type="Pfam" id="PF17205">
    <property type="entry name" value="PSI_integrin"/>
    <property type="match status" value="1"/>
</dbReference>
<evidence type="ECO:0000256" key="9">
    <source>
        <dbReference type="ARBA" id="ARBA00022737"/>
    </source>
</evidence>
<evidence type="ECO:0000256" key="18">
    <source>
        <dbReference type="ARBA" id="ARBA00023170"/>
    </source>
</evidence>
<evidence type="ECO:0000256" key="16">
    <source>
        <dbReference type="ARBA" id="ARBA00023136"/>
    </source>
</evidence>
<keyword evidence="12 22" id="KW-0130">Cell adhesion</keyword>
<feature type="domain" description="Integrin beta subunit VWA" evidence="25">
    <location>
        <begin position="28"/>
        <end position="450"/>
    </location>
</feature>
<evidence type="ECO:0000256" key="21">
    <source>
        <dbReference type="PIRSR" id="PIRSR002512-1"/>
    </source>
</evidence>
<evidence type="ECO:0000259" key="25">
    <source>
        <dbReference type="SMART" id="SM00187"/>
    </source>
</evidence>
<feature type="disulfide bond" evidence="21">
    <location>
        <begin position="248"/>
        <end position="289"/>
    </location>
</feature>
<feature type="disulfide bond" evidence="21">
    <location>
        <begin position="543"/>
        <end position="548"/>
    </location>
</feature>
<feature type="disulfide bond" evidence="21">
    <location>
        <begin position="589"/>
        <end position="599"/>
    </location>
</feature>
<dbReference type="Gene3D" id="1.20.5.100">
    <property type="entry name" value="Cytochrome c1, transmembrane anchor, C-terminal"/>
    <property type="match status" value="1"/>
</dbReference>
<name>A0A671PW17_9TELE</name>
<feature type="disulfide bond" evidence="21">
    <location>
        <begin position="550"/>
        <end position="559"/>
    </location>
</feature>
<keyword evidence="9" id="KW-0677">Repeat</keyword>